<dbReference type="GO" id="GO:0004713">
    <property type="term" value="F:protein tyrosine kinase activity"/>
    <property type="evidence" value="ECO:0007669"/>
    <property type="project" value="InterPro"/>
</dbReference>
<dbReference type="InterPro" id="IPR000719">
    <property type="entry name" value="Prot_kinase_dom"/>
</dbReference>
<reference evidence="3" key="2">
    <citation type="submission" date="2023-05" db="EMBL/GenBank/DDBJ databases">
        <authorList>
            <person name="Fouks B."/>
        </authorList>
    </citation>
    <scope>NUCLEOTIDE SEQUENCE</scope>
    <source>
        <strain evidence="3">Stay&amp;Tobe</strain>
        <tissue evidence="3">Testes</tissue>
    </source>
</reference>
<dbReference type="GO" id="GO:0005524">
    <property type="term" value="F:ATP binding"/>
    <property type="evidence" value="ECO:0007669"/>
    <property type="project" value="InterPro"/>
</dbReference>
<dbReference type="PROSITE" id="PS50011">
    <property type="entry name" value="PROTEIN_KINASE_DOM"/>
    <property type="match status" value="1"/>
</dbReference>
<feature type="region of interest" description="Disordered" evidence="1">
    <location>
        <begin position="388"/>
        <end position="415"/>
    </location>
</feature>
<proteinExistence type="predicted"/>
<dbReference type="InterPro" id="IPR001245">
    <property type="entry name" value="Ser-Thr/Tyr_kinase_cat_dom"/>
</dbReference>
<dbReference type="PANTHER" id="PTHR24417">
    <property type="entry name" value="SERINE/THREONINE-PROTEIN KINASE LMTK1"/>
    <property type="match status" value="1"/>
</dbReference>
<dbReference type="Pfam" id="PF07714">
    <property type="entry name" value="PK_Tyr_Ser-Thr"/>
    <property type="match status" value="1"/>
</dbReference>
<feature type="compositionally biased region" description="Polar residues" evidence="1">
    <location>
        <begin position="2653"/>
        <end position="2665"/>
    </location>
</feature>
<feature type="compositionally biased region" description="Acidic residues" evidence="1">
    <location>
        <begin position="2389"/>
        <end position="2406"/>
    </location>
</feature>
<sequence>DLAARNCLVTPDLIVKIGDYGTSIETFKEDYYCAGEVALPIRWCAPETLYCTETTIETKEVTVSANVWSFGVVLWEICEFGKLPYSELTDDEVIVKVLGEGTHRLGLPSLPCPHRQNLYLLMKLCWRSMPDRPLLVQVHSMLNHLHTSRERYSQDGDSLSLKTDEDFERRWEMFKPNTIPKTDNHVKSSENTPNIQSPVHSVVDSPAKVCTPERTHSHQEIDDGAFHTKPLALQPAVFESIVSSRDSGNLTVDGSSITPLTTSPQPSLASSSGGEFFIPTLQLRHKSPSLQNLRGSIDDLSEVTNITTWQKTGDADDVEHTSEILEEKEGEAVLLDEGISEKETEGIILEPDFDSWLKGVETTNEEDAKFVRKISEAIRDLDNALALEKTSSSSSSEASSKSVSHQSPAKDTTILPSEQNVVLDFRLGRADSGVSSDDKEMIFQPDSLQDDSFMENAKNRGTDSGTDTEDETWRRRIERGEFSEKVKEKSKSVADLMVLTHIECSSGSDSDPPSLTWSFERSPNTRGSFTTRVRPGSFNKQVPAAFSSESNIHGAVLGEEFKDTLKKLHEAQRENSKITKPELFQKLDSDKNTSNYNRENFLANDASEELTKKIGEEIKTKVEDVMCLDSERNVPVLENNNEVRSSVLENSELGIRIDANTDFLQSSSSQVPEKNHASSVLSSSSENSSVLVDVCSGVSELLDDNVPQIHVIDSSLHSVVEVDKPSDSSDASAISLLEIDNDSIQEIKEDSLFGSSSSLPLFTSTPYHPKTNVDTVNCINYASHILEYSDTQLTSSSVSSLSPSRPYSSETSNEPADTSYSVNTTASNLPSDSFQFSPSYKNPETEKCERDIEVSPPEYPVTSNSSSQINEDIVFTNPETEKCASDNEEIDENNVHKNSSLNFVPSVVLGPCEDYTLDYFKGLKTTSGDDYDSRHSEVTSPCLERKTYIDEKPSNSQQNPLFFDYCIDSWEKHISSAFREHEEKVASFDNISFKSGTDSLTDEDQMSNMNIISRDKSKHRVNKGLFKEDKILPVLGEGIKLNSSSDCDIVQEDSQNLFHHDSSNVFEDVFSLLEDSQCDKNNSIDMKYQEHDIISTSARENTREINNVFDFNNEEIPFQSINNSSENVFLQTATSKDVLTIDNLPVIQSKITSSGLCIPSLNFIAATPVPSGRNTPEIYGEERNFVANTNASVANDNTGYDHYVEDIAEHNPDKMHENTTEELASVNANSKIVSEISTIENLEAYPDVVLNDIKINLQENSSETNVNSSDNTSQKTNESEQYTTIQPLMATSAKVKSLIDDLKEVQFSSVAEENANNDDTMFIESSNNINEAGVIVISEKTEKPDISIPSPTNNKLDDAILKSDTILSDNIDKTSEKTETTDSIIKMHNNESGKSLEENDNFTDIVDMMDLPKEITKTDNVTPMKDVCLRDASDEVDITMVVTKNNCSSDDPSKDIQCFVDINEITHNSEDIEKTDFAFNQLINIPLPETSVGTSMTESSKNIDGQDDIYRTMDPLDNAEQNSISSGKITKTDIPLYESAKNNYLTNAAEDAKSADMNVVSSCDENLLNLQDISEKTDLTVEKSMDFVPLPPKSELLGTKVVNLQDKPEDVNSVTICEDLNIAHTHLLDNISRNNENLLDFTENVEEPVSSLFQKSEDNLLDKAIEEVEIVNDISSTTKDEVLIEFLQENVPLSTDLTGTFSQQLKTGPIVISHEEIKLPSAEKEQHLFSFQNSKLITQDFLDNERNEVESTTNDLSLEKIKPFSLKDQDKIENSHTINELSSDTNLFDENNFKEREVLIEIIDDGIIMNGVLKSNNEAAFNLGIAKQHPSTDSICETDSLDIKHAQLINFAEESSGLKEAVCNQSQELFEDVSQNKPLPSPNVLSYEHFPVETLDTKLAQSDIFSEKESNRVNAVIDSWKNNQFDDNSRKLMEDFLLGERLASGLTASGLEIKESLGENFETTGEAEDDNEDFGLDAVKHSTPDDERSSDSGFRDKGSLSESCEDACDEKYNLEDIEAELEETFNKGGFTYVDKHDDNEGDHHEDIQRKSSTRSSDDSAINYVEKIEQDEKKLSAGSSCDSADNRETLEDCTVLEHAKELQKDVQYFKETTLLEEDIDEEKLKEMLGIVDGTKASAAFLKMENDMISHYMSPEFFHQDDSTSQMFECSKPDSLNLSDDSIESVLLVQTPEDDNVKPFVKSSCTVAPCETGDLLNLDFSPQEQTILSEVDQLKENITPLITEKYSQDGHILVENNLGEEFTDKSEDNFEITTEAIGLEVSHAGEDISESGVESESESRDFQRESALTPTSGWYLHPPPKSGSCDSGVNYSEEDERSNGNVEEFPSPTNSGTCSNNSENSYVSFSLDEEFVNAIRNELREKLPISSQQSLEEDSEDDEILDPDDDLTNDDRTDIMIHYNTYPVPLSPILEERESVSSVTTTISDHYSPFASSNQRDVTKSGSDSEPMSPVFILEDSKAKYEVDAKKFEQEIREALENCSFSSSEDSGSSCDKNRKAASVFFEDLDQQLTDNSQNTSVDAAVNVTNAVVIQGTNQHSEDDDLLVVNTETNEATLLESPKPKAHLAFVNSRKRIQEDLNATPDFISDDEIAVGVNSDTFIVEKETFDSECKSINRKETSSDDEVYTPDSISPEHATASSLHSPDTENLSDFFLTPSEKSPTTSDCPNTPQVPQNSTVYNPYFLHTLVQNQDNPTYDEVQEIHLVANNEAEEIISELENSGILLNNNISNEKEVISALLLPDKNISLQESPSSRESPANDNSDLMSVEESSESSESVRKDFEENGELD</sequence>
<feature type="region of interest" description="Disordered" evidence="1">
    <location>
        <begin position="2030"/>
        <end position="2060"/>
    </location>
</feature>
<feature type="compositionally biased region" description="Polar residues" evidence="1">
    <location>
        <begin position="2345"/>
        <end position="2355"/>
    </location>
</feature>
<evidence type="ECO:0000259" key="2">
    <source>
        <dbReference type="PROSITE" id="PS50011"/>
    </source>
</evidence>
<dbReference type="SMART" id="SM00219">
    <property type="entry name" value="TyrKc"/>
    <property type="match status" value="1"/>
</dbReference>
<feature type="compositionally biased region" description="Acidic residues" evidence="1">
    <location>
        <begin position="1965"/>
        <end position="1975"/>
    </location>
</feature>
<feature type="compositionally biased region" description="Polar residues" evidence="1">
    <location>
        <begin position="2446"/>
        <end position="2464"/>
    </location>
</feature>
<feature type="non-terminal residue" evidence="3">
    <location>
        <position position="2804"/>
    </location>
</feature>
<feature type="region of interest" description="Disordered" evidence="1">
    <location>
        <begin position="178"/>
        <end position="202"/>
    </location>
</feature>
<feature type="region of interest" description="Disordered" evidence="1">
    <location>
        <begin position="2763"/>
        <end position="2804"/>
    </location>
</feature>
<dbReference type="PANTHER" id="PTHR24417:SF7">
    <property type="entry name" value="CHROMATIN MODIFICATION-RELATED PROTEIN EAF1"/>
    <property type="match status" value="1"/>
</dbReference>
<keyword evidence="4" id="KW-1185">Reference proteome</keyword>
<dbReference type="Gene3D" id="1.10.510.10">
    <property type="entry name" value="Transferase(Phosphotransferase) domain 1"/>
    <property type="match status" value="1"/>
</dbReference>
<dbReference type="InterPro" id="IPR011009">
    <property type="entry name" value="Kinase-like_dom_sf"/>
</dbReference>
<name>A0AAD8A2E8_DIPPU</name>
<accession>A0AAD8A2E8</accession>
<feature type="region of interest" description="Disordered" evidence="1">
    <location>
        <begin position="796"/>
        <end position="843"/>
    </location>
</feature>
<reference evidence="3" key="1">
    <citation type="journal article" date="2023" name="IScience">
        <title>Live-bearing cockroach genome reveals convergent evolutionary mechanisms linked to viviparity in insects and beyond.</title>
        <authorList>
            <person name="Fouks B."/>
            <person name="Harrison M.C."/>
            <person name="Mikhailova A.A."/>
            <person name="Marchal E."/>
            <person name="English S."/>
            <person name="Carruthers M."/>
            <person name="Jennings E.C."/>
            <person name="Chiamaka E.L."/>
            <person name="Frigard R.A."/>
            <person name="Pippel M."/>
            <person name="Attardo G.M."/>
            <person name="Benoit J.B."/>
            <person name="Bornberg-Bauer E."/>
            <person name="Tobe S.S."/>
        </authorList>
    </citation>
    <scope>NUCLEOTIDE SEQUENCE</scope>
    <source>
        <strain evidence="3">Stay&amp;Tobe</strain>
    </source>
</reference>
<feature type="compositionally biased region" description="Polar residues" evidence="1">
    <location>
        <begin position="2673"/>
        <end position="2690"/>
    </location>
</feature>
<feature type="region of interest" description="Disordered" evidence="1">
    <location>
        <begin position="1963"/>
        <end position="2001"/>
    </location>
</feature>
<gene>
    <name evidence="3" type="ORF">L9F63_002214</name>
</gene>
<evidence type="ECO:0000313" key="4">
    <source>
        <dbReference type="Proteomes" id="UP001233999"/>
    </source>
</evidence>
<feature type="region of interest" description="Disordered" evidence="1">
    <location>
        <begin position="2280"/>
        <end position="2355"/>
    </location>
</feature>
<dbReference type="SUPFAM" id="SSF56112">
    <property type="entry name" value="Protein kinase-like (PK-like)"/>
    <property type="match status" value="1"/>
</dbReference>
<evidence type="ECO:0000313" key="3">
    <source>
        <dbReference type="EMBL" id="KAJ9591249.1"/>
    </source>
</evidence>
<protein>
    <recommendedName>
        <fullName evidence="2">Protein kinase domain-containing protein</fullName>
    </recommendedName>
</protein>
<organism evidence="3 4">
    <name type="scientific">Diploptera punctata</name>
    <name type="common">Pacific beetle cockroach</name>
    <dbReference type="NCBI Taxonomy" id="6984"/>
    <lineage>
        <taxon>Eukaryota</taxon>
        <taxon>Metazoa</taxon>
        <taxon>Ecdysozoa</taxon>
        <taxon>Arthropoda</taxon>
        <taxon>Hexapoda</taxon>
        <taxon>Insecta</taxon>
        <taxon>Pterygota</taxon>
        <taxon>Neoptera</taxon>
        <taxon>Polyneoptera</taxon>
        <taxon>Dictyoptera</taxon>
        <taxon>Blattodea</taxon>
        <taxon>Blaberoidea</taxon>
        <taxon>Blaberidae</taxon>
        <taxon>Diplopterinae</taxon>
        <taxon>Diploptera</taxon>
    </lineage>
</organism>
<evidence type="ECO:0000256" key="1">
    <source>
        <dbReference type="SAM" id="MobiDB-lite"/>
    </source>
</evidence>
<feature type="region of interest" description="Disordered" evidence="1">
    <location>
        <begin position="505"/>
        <end position="536"/>
    </location>
</feature>
<feature type="compositionally biased region" description="Polar residues" evidence="1">
    <location>
        <begin position="2763"/>
        <end position="2780"/>
    </location>
</feature>
<feature type="region of interest" description="Disordered" evidence="1">
    <location>
        <begin position="2446"/>
        <end position="2467"/>
    </location>
</feature>
<feature type="compositionally biased region" description="Low complexity" evidence="1">
    <location>
        <begin position="391"/>
        <end position="407"/>
    </location>
</feature>
<feature type="compositionally biased region" description="Low complexity" evidence="1">
    <location>
        <begin position="796"/>
        <end position="812"/>
    </location>
</feature>
<dbReference type="EMBL" id="JASPKZ010003880">
    <property type="protein sequence ID" value="KAJ9591249.1"/>
    <property type="molecule type" value="Genomic_DNA"/>
</dbReference>
<feature type="region of interest" description="Disordered" evidence="1">
    <location>
        <begin position="2383"/>
        <end position="2409"/>
    </location>
</feature>
<comment type="caution">
    <text evidence="3">The sequence shown here is derived from an EMBL/GenBank/DDBJ whole genome shotgun (WGS) entry which is preliminary data.</text>
</comment>
<feature type="compositionally biased region" description="Polar residues" evidence="1">
    <location>
        <begin position="505"/>
        <end position="531"/>
    </location>
</feature>
<feature type="domain" description="Protein kinase" evidence="2">
    <location>
        <begin position="1"/>
        <end position="142"/>
    </location>
</feature>
<feature type="compositionally biased region" description="Basic and acidic residues" evidence="1">
    <location>
        <begin position="2033"/>
        <end position="2049"/>
    </location>
</feature>
<dbReference type="Proteomes" id="UP001233999">
    <property type="component" value="Unassembled WGS sequence"/>
</dbReference>
<feature type="compositionally biased region" description="Polar residues" evidence="1">
    <location>
        <begin position="813"/>
        <end position="842"/>
    </location>
</feature>
<feature type="compositionally biased region" description="Polar residues" evidence="1">
    <location>
        <begin position="189"/>
        <end position="199"/>
    </location>
</feature>
<feature type="region of interest" description="Disordered" evidence="1">
    <location>
        <begin position="452"/>
        <end position="471"/>
    </location>
</feature>
<feature type="compositionally biased region" description="Basic and acidic residues" evidence="1">
    <location>
        <begin position="1978"/>
        <end position="1999"/>
    </location>
</feature>
<feature type="region of interest" description="Disordered" evidence="1">
    <location>
        <begin position="1261"/>
        <end position="1280"/>
    </location>
</feature>
<dbReference type="InterPro" id="IPR020635">
    <property type="entry name" value="Tyr_kinase_cat_dom"/>
</dbReference>
<feature type="compositionally biased region" description="Acidic residues" evidence="1">
    <location>
        <begin position="2285"/>
        <end position="2294"/>
    </location>
</feature>
<feature type="region of interest" description="Disordered" evidence="1">
    <location>
        <begin position="2628"/>
        <end position="2690"/>
    </location>
</feature>